<protein>
    <recommendedName>
        <fullName evidence="5">EF-hand domain-containing protein</fullName>
    </recommendedName>
</protein>
<dbReference type="CDD" id="cd00051">
    <property type="entry name" value="EFh"/>
    <property type="match status" value="2"/>
</dbReference>
<dbReference type="PROSITE" id="PS00018">
    <property type="entry name" value="EF_HAND_1"/>
    <property type="match status" value="4"/>
</dbReference>
<feature type="region of interest" description="Disordered" evidence="3">
    <location>
        <begin position="37"/>
        <end position="56"/>
    </location>
</feature>
<feature type="compositionally biased region" description="Basic and acidic residues" evidence="3">
    <location>
        <begin position="37"/>
        <end position="47"/>
    </location>
</feature>
<dbReference type="EMBL" id="BTSY01000007">
    <property type="protein sequence ID" value="GMT36001.1"/>
    <property type="molecule type" value="Genomic_DNA"/>
</dbReference>
<evidence type="ECO:0000256" key="2">
    <source>
        <dbReference type="ARBA" id="ARBA00022837"/>
    </source>
</evidence>
<feature type="non-terminal residue" evidence="6">
    <location>
        <position position="1"/>
    </location>
</feature>
<evidence type="ECO:0000256" key="3">
    <source>
        <dbReference type="SAM" id="MobiDB-lite"/>
    </source>
</evidence>
<accession>A0AAV5WUL2</accession>
<keyword evidence="4" id="KW-0472">Membrane</keyword>
<dbReference type="Gene3D" id="1.10.238.10">
    <property type="entry name" value="EF-hand"/>
    <property type="match status" value="2"/>
</dbReference>
<keyword evidence="2" id="KW-0106">Calcium</keyword>
<dbReference type="Proteomes" id="UP001432322">
    <property type="component" value="Unassembled WGS sequence"/>
</dbReference>
<organism evidence="6 7">
    <name type="scientific">Pristionchus fissidentatus</name>
    <dbReference type="NCBI Taxonomy" id="1538716"/>
    <lineage>
        <taxon>Eukaryota</taxon>
        <taxon>Metazoa</taxon>
        <taxon>Ecdysozoa</taxon>
        <taxon>Nematoda</taxon>
        <taxon>Chromadorea</taxon>
        <taxon>Rhabditida</taxon>
        <taxon>Rhabditina</taxon>
        <taxon>Diplogasteromorpha</taxon>
        <taxon>Diplogasteroidea</taxon>
        <taxon>Neodiplogasteridae</taxon>
        <taxon>Pristionchus</taxon>
    </lineage>
</organism>
<feature type="domain" description="EF-hand" evidence="5">
    <location>
        <begin position="121"/>
        <end position="156"/>
    </location>
</feature>
<feature type="domain" description="EF-hand" evidence="5">
    <location>
        <begin position="194"/>
        <end position="225"/>
    </location>
</feature>
<dbReference type="AlphaFoldDB" id="A0AAV5WUL2"/>
<name>A0AAV5WUL2_9BILA</name>
<reference evidence="6" key="1">
    <citation type="submission" date="2023-10" db="EMBL/GenBank/DDBJ databases">
        <title>Genome assembly of Pristionchus species.</title>
        <authorList>
            <person name="Yoshida K."/>
            <person name="Sommer R.J."/>
        </authorList>
    </citation>
    <scope>NUCLEOTIDE SEQUENCE</scope>
    <source>
        <strain evidence="6">RS5133</strain>
    </source>
</reference>
<dbReference type="Pfam" id="PF13499">
    <property type="entry name" value="EF-hand_7"/>
    <property type="match status" value="2"/>
</dbReference>
<keyword evidence="4" id="KW-1133">Transmembrane helix</keyword>
<evidence type="ECO:0000256" key="1">
    <source>
        <dbReference type="ARBA" id="ARBA00022737"/>
    </source>
</evidence>
<proteinExistence type="predicted"/>
<dbReference type="InterPro" id="IPR018247">
    <property type="entry name" value="EF_Hand_1_Ca_BS"/>
</dbReference>
<feature type="transmembrane region" description="Helical" evidence="4">
    <location>
        <begin position="6"/>
        <end position="26"/>
    </location>
</feature>
<evidence type="ECO:0000313" key="7">
    <source>
        <dbReference type="Proteomes" id="UP001432322"/>
    </source>
</evidence>
<dbReference type="GO" id="GO:0005509">
    <property type="term" value="F:calcium ion binding"/>
    <property type="evidence" value="ECO:0007669"/>
    <property type="project" value="InterPro"/>
</dbReference>
<feature type="domain" description="EF-hand" evidence="5">
    <location>
        <begin position="158"/>
        <end position="193"/>
    </location>
</feature>
<sequence length="225" mass="25857">STFSFISPIFVFFSLFCLSLSFFFSVHSCTLRRESGAETRMSARESTESSFQQQRRLPLSQSPPVMIANPPRPMSPSVVCQRYILNDDELSETFDLLDVDKDGRLSRGEISALLRTVNVEPTRIELDFIFQEMDVNESGLINKEEFVRYMRNPPVHRTTLKELESQFRDFDTDGDGAITEEEMASILMNTTDLTDRETIKEMFKATDADGDGKVSFYEFVKMMQE</sequence>
<dbReference type="FunFam" id="1.10.238.10:FF:000003">
    <property type="entry name" value="Calmodulin A"/>
    <property type="match status" value="1"/>
</dbReference>
<feature type="domain" description="EF-hand" evidence="5">
    <location>
        <begin position="85"/>
        <end position="120"/>
    </location>
</feature>
<evidence type="ECO:0000259" key="5">
    <source>
        <dbReference type="PROSITE" id="PS50222"/>
    </source>
</evidence>
<dbReference type="PANTHER" id="PTHR23048:SF0">
    <property type="entry name" value="CALMODULIN LIKE 3"/>
    <property type="match status" value="1"/>
</dbReference>
<dbReference type="InterPro" id="IPR050230">
    <property type="entry name" value="CALM/Myosin/TropC-like"/>
</dbReference>
<comment type="caution">
    <text evidence="6">The sequence shown here is derived from an EMBL/GenBank/DDBJ whole genome shotgun (WGS) entry which is preliminary data.</text>
</comment>
<dbReference type="InterPro" id="IPR011992">
    <property type="entry name" value="EF-hand-dom_pair"/>
</dbReference>
<dbReference type="SUPFAM" id="SSF47473">
    <property type="entry name" value="EF-hand"/>
    <property type="match status" value="1"/>
</dbReference>
<keyword evidence="7" id="KW-1185">Reference proteome</keyword>
<dbReference type="PROSITE" id="PS50222">
    <property type="entry name" value="EF_HAND_2"/>
    <property type="match status" value="4"/>
</dbReference>
<dbReference type="SMART" id="SM00054">
    <property type="entry name" value="EFh"/>
    <property type="match status" value="4"/>
</dbReference>
<keyword evidence="1" id="KW-0677">Repeat</keyword>
<keyword evidence="4" id="KW-0812">Transmembrane</keyword>
<dbReference type="InterPro" id="IPR002048">
    <property type="entry name" value="EF_hand_dom"/>
</dbReference>
<evidence type="ECO:0000313" key="6">
    <source>
        <dbReference type="EMBL" id="GMT36001.1"/>
    </source>
</evidence>
<dbReference type="PANTHER" id="PTHR23048">
    <property type="entry name" value="MYOSIN LIGHT CHAIN 1, 3"/>
    <property type="match status" value="1"/>
</dbReference>
<evidence type="ECO:0000256" key="4">
    <source>
        <dbReference type="SAM" id="Phobius"/>
    </source>
</evidence>
<gene>
    <name evidence="6" type="ORF">PFISCL1PPCAC_27298</name>
</gene>
<dbReference type="GO" id="GO:0016460">
    <property type="term" value="C:myosin II complex"/>
    <property type="evidence" value="ECO:0007669"/>
    <property type="project" value="TreeGrafter"/>
</dbReference>